<organism evidence="5 6">
    <name type="scientific">Gracilibacillus salitolerans</name>
    <dbReference type="NCBI Taxonomy" id="2663022"/>
    <lineage>
        <taxon>Bacteria</taxon>
        <taxon>Bacillati</taxon>
        <taxon>Bacillota</taxon>
        <taxon>Bacilli</taxon>
        <taxon>Bacillales</taxon>
        <taxon>Bacillaceae</taxon>
        <taxon>Gracilibacillus</taxon>
    </lineage>
</organism>
<gene>
    <name evidence="5" type="ORF">GI584_16655</name>
</gene>
<evidence type="ECO:0000313" key="5">
    <source>
        <dbReference type="EMBL" id="QGH35578.1"/>
    </source>
</evidence>
<dbReference type="InterPro" id="IPR014710">
    <property type="entry name" value="RmlC-like_jellyroll"/>
</dbReference>
<feature type="domain" description="HTH araC/xylS-type" evidence="4">
    <location>
        <begin position="176"/>
        <end position="273"/>
    </location>
</feature>
<dbReference type="Pfam" id="PF12833">
    <property type="entry name" value="HTH_18"/>
    <property type="match status" value="1"/>
</dbReference>
<keyword evidence="2" id="KW-0238">DNA-binding</keyword>
<sequence>MLRDSHLQMLWTARVDYESGSGVNQHKHDQFYQVLLILSGKGKTVIDEKSYPLTKGQIYLFHRGILHQFSFTEPAITIDFKFRILNKEMEQMLRKKNMVGDCPADELEELKKWYQIARTVDHCSDQYKLSRIDAGFKSTFISLLAQFGESESSSHARYTTFENRQGLPLSLTPTQHPIVSYVEKYYAQKINLKQLANRFNYNPHYIIKIFQEQVGMSPIQYLQEIRIHHACYYLEYSSMSVSEIAQQIGMTPPYFSRLFHKRLGMSPSTYRDYLVDFIGKDIVFSDNFTNKWRIVKQE</sequence>
<keyword evidence="3" id="KW-0804">Transcription</keyword>
<evidence type="ECO:0000256" key="3">
    <source>
        <dbReference type="ARBA" id="ARBA00023163"/>
    </source>
</evidence>
<dbReference type="GO" id="GO:0003700">
    <property type="term" value="F:DNA-binding transcription factor activity"/>
    <property type="evidence" value="ECO:0007669"/>
    <property type="project" value="InterPro"/>
</dbReference>
<dbReference type="KEGG" id="grc:GI584_16655"/>
<dbReference type="InterPro" id="IPR009057">
    <property type="entry name" value="Homeodomain-like_sf"/>
</dbReference>
<evidence type="ECO:0000313" key="6">
    <source>
        <dbReference type="Proteomes" id="UP000339690"/>
    </source>
</evidence>
<evidence type="ECO:0000256" key="2">
    <source>
        <dbReference type="ARBA" id="ARBA00023125"/>
    </source>
</evidence>
<dbReference type="Proteomes" id="UP000339690">
    <property type="component" value="Chromosome"/>
</dbReference>
<dbReference type="PROSITE" id="PS01124">
    <property type="entry name" value="HTH_ARAC_FAMILY_2"/>
    <property type="match status" value="1"/>
</dbReference>
<accession>A0A5Q2TS36</accession>
<dbReference type="InterPro" id="IPR011051">
    <property type="entry name" value="RmlC_Cupin_sf"/>
</dbReference>
<dbReference type="SUPFAM" id="SSF51182">
    <property type="entry name" value="RmlC-like cupins"/>
    <property type="match status" value="1"/>
</dbReference>
<dbReference type="GO" id="GO:0043565">
    <property type="term" value="F:sequence-specific DNA binding"/>
    <property type="evidence" value="ECO:0007669"/>
    <property type="project" value="InterPro"/>
</dbReference>
<dbReference type="RefSeq" id="WP_100359666.1">
    <property type="nucleotide sequence ID" value="NZ_CP045915.1"/>
</dbReference>
<dbReference type="InterPro" id="IPR018060">
    <property type="entry name" value="HTH_AraC"/>
</dbReference>
<dbReference type="PANTHER" id="PTHR43280">
    <property type="entry name" value="ARAC-FAMILY TRANSCRIPTIONAL REGULATOR"/>
    <property type="match status" value="1"/>
</dbReference>
<name>A0A5Q2TS36_9BACI</name>
<protein>
    <submittedName>
        <fullName evidence="5">AraC family transcriptional regulator</fullName>
    </submittedName>
</protein>
<reference evidence="5 6" key="1">
    <citation type="submission" date="2019-11" db="EMBL/GenBank/DDBJ databases">
        <title>Gracilibacillus salitolerans sp. nov., a moderate halophile isolated from a saline soil in northwest China.</title>
        <authorList>
            <person name="Gan L."/>
        </authorList>
    </citation>
    <scope>NUCLEOTIDE SEQUENCE [LARGE SCALE GENOMIC DNA]</scope>
    <source>
        <strain evidence="5 6">SCU50</strain>
    </source>
</reference>
<dbReference type="SUPFAM" id="SSF46689">
    <property type="entry name" value="Homeodomain-like"/>
    <property type="match status" value="2"/>
</dbReference>
<evidence type="ECO:0000256" key="1">
    <source>
        <dbReference type="ARBA" id="ARBA00023015"/>
    </source>
</evidence>
<dbReference type="PANTHER" id="PTHR43280:SF28">
    <property type="entry name" value="HTH-TYPE TRANSCRIPTIONAL ACTIVATOR RHAS"/>
    <property type="match status" value="1"/>
</dbReference>
<dbReference type="Pfam" id="PF02311">
    <property type="entry name" value="AraC_binding"/>
    <property type="match status" value="1"/>
</dbReference>
<dbReference type="EMBL" id="CP045915">
    <property type="protein sequence ID" value="QGH35578.1"/>
    <property type="molecule type" value="Genomic_DNA"/>
</dbReference>
<dbReference type="Gene3D" id="2.60.120.10">
    <property type="entry name" value="Jelly Rolls"/>
    <property type="match status" value="1"/>
</dbReference>
<dbReference type="AlphaFoldDB" id="A0A5Q2TS36"/>
<keyword evidence="6" id="KW-1185">Reference proteome</keyword>
<keyword evidence="1" id="KW-0805">Transcription regulation</keyword>
<evidence type="ECO:0000259" key="4">
    <source>
        <dbReference type="PROSITE" id="PS01124"/>
    </source>
</evidence>
<proteinExistence type="predicted"/>
<dbReference type="SMART" id="SM00342">
    <property type="entry name" value="HTH_ARAC"/>
    <property type="match status" value="1"/>
</dbReference>
<dbReference type="InterPro" id="IPR003313">
    <property type="entry name" value="AraC-bd"/>
</dbReference>
<dbReference type="Gene3D" id="1.10.10.60">
    <property type="entry name" value="Homeodomain-like"/>
    <property type="match status" value="2"/>
</dbReference>